<evidence type="ECO:0000313" key="3">
    <source>
        <dbReference type="EMBL" id="RAO67965.1"/>
    </source>
</evidence>
<dbReference type="PRINTS" id="PR00347">
    <property type="entry name" value="THAUMATIN"/>
</dbReference>
<reference evidence="3 4" key="1">
    <citation type="journal article" date="2017" name="Biotechnol. Biofuels">
        <title>Differential beta-glucosidase expression as a function of carbon source availability in Talaromyces amestolkiae: a genomic and proteomic approach.</title>
        <authorList>
            <person name="de Eugenio L.I."/>
            <person name="Mendez-Liter J.A."/>
            <person name="Nieto-Dominguez M."/>
            <person name="Alonso L."/>
            <person name="Gil-Munoz J."/>
            <person name="Barriuso J."/>
            <person name="Prieto A."/>
            <person name="Martinez M.J."/>
        </authorList>
    </citation>
    <scope>NUCLEOTIDE SEQUENCE [LARGE SCALE GENOMIC DNA]</scope>
    <source>
        <strain evidence="3 4">CIB</strain>
    </source>
</reference>
<evidence type="ECO:0000256" key="2">
    <source>
        <dbReference type="SAM" id="SignalP"/>
    </source>
</evidence>
<dbReference type="PIRSF" id="PIRSF002703">
    <property type="entry name" value="Thaumatin"/>
    <property type="match status" value="1"/>
</dbReference>
<feature type="disulfide bond" evidence="1">
    <location>
        <begin position="236"/>
        <end position="268"/>
    </location>
</feature>
<dbReference type="Gene3D" id="2.60.110.10">
    <property type="entry name" value="Thaumatin"/>
    <property type="match status" value="1"/>
</dbReference>
<feature type="disulfide bond" evidence="1">
    <location>
        <begin position="52"/>
        <end position="333"/>
    </location>
</feature>
<evidence type="ECO:0000313" key="4">
    <source>
        <dbReference type="Proteomes" id="UP000249363"/>
    </source>
</evidence>
<dbReference type="InterPro" id="IPR001938">
    <property type="entry name" value="Thaumatin"/>
</dbReference>
<evidence type="ECO:0008006" key="5">
    <source>
        <dbReference type="Google" id="ProtNLM"/>
    </source>
</evidence>
<dbReference type="AlphaFoldDB" id="A0A364KWN4"/>
<feature type="disulfide bond" evidence="1">
    <location>
        <begin position="99"/>
        <end position="116"/>
    </location>
</feature>
<organism evidence="3 4">
    <name type="scientific">Talaromyces amestolkiae</name>
    <dbReference type="NCBI Taxonomy" id="1196081"/>
    <lineage>
        <taxon>Eukaryota</taxon>
        <taxon>Fungi</taxon>
        <taxon>Dikarya</taxon>
        <taxon>Ascomycota</taxon>
        <taxon>Pezizomycotina</taxon>
        <taxon>Eurotiomycetes</taxon>
        <taxon>Eurotiomycetidae</taxon>
        <taxon>Eurotiales</taxon>
        <taxon>Trichocomaceae</taxon>
        <taxon>Talaromyces</taxon>
        <taxon>Talaromyces sect. Talaromyces</taxon>
    </lineage>
</organism>
<feature type="disulfide bond" evidence="1">
    <location>
        <begin position="272"/>
        <end position="281"/>
    </location>
</feature>
<protein>
    <recommendedName>
        <fullName evidence="5">Osmotin, thaumatin-like protein</fullName>
    </recommendedName>
</protein>
<dbReference type="PROSITE" id="PS51367">
    <property type="entry name" value="THAUMATIN_2"/>
    <property type="match status" value="1"/>
</dbReference>
<dbReference type="GeneID" id="63793193"/>
<keyword evidence="2" id="KW-0732">Signal</keyword>
<dbReference type="SMART" id="SM00205">
    <property type="entry name" value="THN"/>
    <property type="match status" value="1"/>
</dbReference>
<dbReference type="Pfam" id="PF00314">
    <property type="entry name" value="Thaumatin"/>
    <property type="match status" value="1"/>
</dbReference>
<dbReference type="EMBL" id="MIKG01000006">
    <property type="protein sequence ID" value="RAO67965.1"/>
    <property type="molecule type" value="Genomic_DNA"/>
</dbReference>
<gene>
    <name evidence="3" type="ORF">BHQ10_003977</name>
</gene>
<dbReference type="Proteomes" id="UP000249363">
    <property type="component" value="Unassembled WGS sequence"/>
</dbReference>
<dbReference type="RefSeq" id="XP_040732481.1">
    <property type="nucleotide sequence ID" value="XM_040876292.1"/>
</dbReference>
<keyword evidence="4" id="KW-1185">Reference proteome</keyword>
<dbReference type="CDD" id="cd09215">
    <property type="entry name" value="Thaumatin-like"/>
    <property type="match status" value="1"/>
</dbReference>
<proteinExistence type="predicted"/>
<feature type="chain" id="PRO_5016734679" description="Osmotin, thaumatin-like protein" evidence="2">
    <location>
        <begin position="26"/>
        <end position="347"/>
    </location>
</feature>
<dbReference type="OrthoDB" id="202203at2759"/>
<comment type="caution">
    <text evidence="3">The sequence shown here is derived from an EMBL/GenBank/DDBJ whole genome shotgun (WGS) entry which is preliminary data.</text>
</comment>
<dbReference type="SUPFAM" id="SSF49870">
    <property type="entry name" value="Osmotin, thaumatin-like protein"/>
    <property type="match status" value="1"/>
</dbReference>
<keyword evidence="1" id="KW-1015">Disulfide bond</keyword>
<evidence type="ECO:0000256" key="1">
    <source>
        <dbReference type="PIRSR" id="PIRSR002703-1"/>
    </source>
</evidence>
<name>A0A364KWN4_TALAM</name>
<feature type="signal peptide" evidence="2">
    <location>
        <begin position="1"/>
        <end position="25"/>
    </location>
</feature>
<accession>A0A364KWN4</accession>
<feature type="disulfide bond" evidence="1">
    <location>
        <begin position="121"/>
        <end position="127"/>
    </location>
</feature>
<dbReference type="STRING" id="1196081.A0A364KWN4"/>
<feature type="disulfide bond" evidence="1">
    <location>
        <begin position="282"/>
        <end position="292"/>
    </location>
</feature>
<dbReference type="InterPro" id="IPR037176">
    <property type="entry name" value="Osmotin/thaumatin-like_sf"/>
</dbReference>
<sequence>MTKSKFTIVLSLVTILTSLIHEVTAIHHMRLTPVILATTDTSTRPFRITNHCPVDIYPAIQTQAGSGPTFGGYHAIPGNTTSFNVSAGWQGRIWARTNCTFNENGTSLNGTGADACLTGDCGGLLNCQGTGKPATLAEFTMIGSMNLSYYDISLVDGYNLPLGIVSLHNESSDPELQNIPSNTTNPVCIGSPNFLEAANQLENSTTTIPSNSTIGSITYSTPLEMTLGTHAVSRWCPWPLQIQPPWKPGAGVYPYPDDGIARPDFDPCLSLCSKYGTSGYCCTGKHDTADKCSPNLYSKAAKTVCPDAYSYAYDDTTSTFTVQQGAGFEVIFCPSGRSTNIQKSLAS</sequence>
<dbReference type="PANTHER" id="PTHR31048">
    <property type="entry name" value="OS03G0233200 PROTEIN"/>
    <property type="match status" value="1"/>
</dbReference>